<dbReference type="GO" id="GO:0019843">
    <property type="term" value="F:rRNA binding"/>
    <property type="evidence" value="ECO:0007669"/>
    <property type="project" value="TreeGrafter"/>
</dbReference>
<dbReference type="CDD" id="cd00882">
    <property type="entry name" value="Ras_like_GTPase"/>
    <property type="match status" value="1"/>
</dbReference>
<keyword evidence="3" id="KW-1185">Reference proteome</keyword>
<dbReference type="GO" id="GO:0005829">
    <property type="term" value="C:cytosol"/>
    <property type="evidence" value="ECO:0007669"/>
    <property type="project" value="TreeGrafter"/>
</dbReference>
<dbReference type="InterPro" id="IPR027417">
    <property type="entry name" value="P-loop_NTPase"/>
</dbReference>
<reference evidence="2 3" key="1">
    <citation type="submission" date="2018-12" db="EMBL/GenBank/DDBJ databases">
        <title>Complete genome sequence of Flaviflexus salsibiostraticola KCTC 33148.</title>
        <authorList>
            <person name="Bae J.-W."/>
        </authorList>
    </citation>
    <scope>NUCLEOTIDE SEQUENCE [LARGE SCALE GENOMIC DNA]</scope>
    <source>
        <strain evidence="2 3">KCTC 33148</strain>
    </source>
</reference>
<dbReference type="EMBL" id="CP034438">
    <property type="protein sequence ID" value="AZN29786.1"/>
    <property type="molecule type" value="Genomic_DNA"/>
</dbReference>
<dbReference type="AlphaFoldDB" id="A0A3Q8WV08"/>
<dbReference type="InterPro" id="IPR006073">
    <property type="entry name" value="GTP-bd"/>
</dbReference>
<organism evidence="2 3">
    <name type="scientific">Flaviflexus salsibiostraticola</name>
    <dbReference type="NCBI Taxonomy" id="1282737"/>
    <lineage>
        <taxon>Bacteria</taxon>
        <taxon>Bacillati</taxon>
        <taxon>Actinomycetota</taxon>
        <taxon>Actinomycetes</taxon>
        <taxon>Actinomycetales</taxon>
        <taxon>Actinomycetaceae</taxon>
        <taxon>Flaviflexus</taxon>
    </lineage>
</organism>
<dbReference type="Pfam" id="PF01926">
    <property type="entry name" value="MMR_HSR1"/>
    <property type="match status" value="1"/>
</dbReference>
<evidence type="ECO:0000313" key="2">
    <source>
        <dbReference type="EMBL" id="AZN29786.1"/>
    </source>
</evidence>
<dbReference type="SUPFAM" id="SSF52540">
    <property type="entry name" value="P-loop containing nucleoside triphosphate hydrolases"/>
    <property type="match status" value="1"/>
</dbReference>
<dbReference type="Gene3D" id="3.40.50.300">
    <property type="entry name" value="P-loop containing nucleotide triphosphate hydrolases"/>
    <property type="match status" value="1"/>
</dbReference>
<dbReference type="InterPro" id="IPR005662">
    <property type="entry name" value="GTPase_Era-like"/>
</dbReference>
<dbReference type="RefSeq" id="WP_126039971.1">
    <property type="nucleotide sequence ID" value="NZ_CP034438.1"/>
</dbReference>
<dbReference type="GO" id="GO:0000028">
    <property type="term" value="P:ribosomal small subunit assembly"/>
    <property type="evidence" value="ECO:0007669"/>
    <property type="project" value="TreeGrafter"/>
</dbReference>
<dbReference type="KEGG" id="fsl:EJO69_05285"/>
<dbReference type="GO" id="GO:0043024">
    <property type="term" value="F:ribosomal small subunit binding"/>
    <property type="evidence" value="ECO:0007669"/>
    <property type="project" value="TreeGrafter"/>
</dbReference>
<evidence type="ECO:0000313" key="3">
    <source>
        <dbReference type="Proteomes" id="UP000270021"/>
    </source>
</evidence>
<gene>
    <name evidence="2" type="ORF">EJO69_05285</name>
</gene>
<sequence length="517" mass="54980">MSSHYAASRLARLVVETLEALEDVSFPLAVPGINELMDSHRALQTQLSTRLLPHLLQEAVPAIVVFGGSSGAGKSTILNSLLGEEVSEASVIRPTTRTPVLAFHPDDEMAMTDHMLLGMCEVVITENAIPGIALIDAPDLDSIEDENRVLSQKLLNAADLWIFVTTAARYGDLIAWSTLTEAFDRGMTTAVVLNRVPERAKSPVRVDLLKRMAESGMGQSPLFIMDDAGPIEGHLDPSSIAELRSWLELMRSTRASKSLVARTSRALMPAIRRELLDLADAASAQSDAAQSLRDSASQAGVEPAAAIMTAIDVGRLAAGAPTTQWLSLASTGGPLASLAGGRALLFPSRSVAKRDRAAAEIASAIDDALRIALTQALIDTRDRAACSWSMSYVDTSGIRVETDIATAVEHAIEEWHRDARAAAGRVKGPITKKVSQQGLADLLRAGAGGIPGVRSALVSGGAEGGVTRVERALRQRCDEAIGTVVAAYAAIIDELELPDSSVLRIRARELVEAVWEK</sequence>
<dbReference type="OrthoDB" id="207675at2"/>
<feature type="domain" description="G" evidence="1">
    <location>
        <begin position="64"/>
        <end position="168"/>
    </location>
</feature>
<accession>A0A3Q8WV08</accession>
<dbReference type="PANTHER" id="PTHR42698">
    <property type="entry name" value="GTPASE ERA"/>
    <property type="match status" value="1"/>
</dbReference>
<name>A0A3Q8WV08_9ACTO</name>
<dbReference type="Proteomes" id="UP000270021">
    <property type="component" value="Chromosome"/>
</dbReference>
<dbReference type="GO" id="GO:0005525">
    <property type="term" value="F:GTP binding"/>
    <property type="evidence" value="ECO:0007669"/>
    <property type="project" value="InterPro"/>
</dbReference>
<evidence type="ECO:0000259" key="1">
    <source>
        <dbReference type="Pfam" id="PF01926"/>
    </source>
</evidence>
<proteinExistence type="predicted"/>
<dbReference type="PANTHER" id="PTHR42698:SF1">
    <property type="entry name" value="GTPASE ERA, MITOCHONDRIAL"/>
    <property type="match status" value="1"/>
</dbReference>
<protein>
    <recommendedName>
        <fullName evidence="1">G domain-containing protein</fullName>
    </recommendedName>
</protein>